<name>A0A9P6N0P1_9FUNG</name>
<feature type="coiled-coil region" evidence="1">
    <location>
        <begin position="437"/>
        <end position="520"/>
    </location>
</feature>
<sequence length="668" mass="75513">MKSGAPPISTISVRMPRDLATHLESPKSTQSGSLSFCAISEAKLESTKSSHDVCMPSEYGSREGSKKPLRLPSEKHEALNQSHFSGVLTSPPQGQTSPRKTAGDSSRIEMDSIGKRTTTEFFQQASIHGHADSPTLRVVTVQGGYCIDSRDCNSRISVCDEENSSMVFRQAPEYESLGNHRGSGRELNRELHISKTQLERSSNRIQGMENDHQELVSAHRELKGEMTERITSTQQQCLSTSSSFEAVMQEATKYKADVQALQDDLKDLNDCRAYLSKKQEELARSFLEIQNRRMEENQTLISQIEELKTKCELEQSLCIKQSEEAAELRQRCEGYQLSIQQLEMDTQTQAQKISELTMDLKYKDDSIKELEIALASSKSEIKTPSDSMDTKCESLISEIRVAEDLYNELAELSRKSDTATIGVSTGDDPATDLHSLMTHLQFQLDDTEAKNDDLNKTLRLLELKQVSILGEKAKLEERLKELSALSITMKDRNEDQQTQIAEAQRNYDSILKKLADSENEKARLYGSISESLAMHGTQLGSTIQECAAQFEETRKIEAIESQNQTQKIQHQICALEIKLEEKSKELGAFAKEKEKLENELVLWRAKIQLMETEKGNQQQRALKDQDENRKYIQDLEGQVRRLQDESKEASKDLPESLTQTIQQVRSRI</sequence>
<feature type="coiled-coil region" evidence="1">
    <location>
        <begin position="198"/>
        <end position="297"/>
    </location>
</feature>
<keyword evidence="1" id="KW-0175">Coiled coil</keyword>
<organism evidence="3 4">
    <name type="scientific">Entomortierella chlamydospora</name>
    <dbReference type="NCBI Taxonomy" id="101097"/>
    <lineage>
        <taxon>Eukaryota</taxon>
        <taxon>Fungi</taxon>
        <taxon>Fungi incertae sedis</taxon>
        <taxon>Mucoromycota</taxon>
        <taxon>Mortierellomycotina</taxon>
        <taxon>Mortierellomycetes</taxon>
        <taxon>Mortierellales</taxon>
        <taxon>Mortierellaceae</taxon>
        <taxon>Entomortierella</taxon>
    </lineage>
</organism>
<feature type="compositionally biased region" description="Polar residues" evidence="2">
    <location>
        <begin position="79"/>
        <end position="99"/>
    </location>
</feature>
<dbReference type="EMBL" id="JAAAID010000198">
    <property type="protein sequence ID" value="KAG0020756.1"/>
    <property type="molecule type" value="Genomic_DNA"/>
</dbReference>
<feature type="compositionally biased region" description="Basic and acidic residues" evidence="2">
    <location>
        <begin position="15"/>
        <end position="25"/>
    </location>
</feature>
<feature type="compositionally biased region" description="Basic and acidic residues" evidence="2">
    <location>
        <begin position="60"/>
        <end position="78"/>
    </location>
</feature>
<protein>
    <submittedName>
        <fullName evidence="3">Uncharacterized protein</fullName>
    </submittedName>
</protein>
<keyword evidence="4" id="KW-1185">Reference proteome</keyword>
<dbReference type="Proteomes" id="UP000703661">
    <property type="component" value="Unassembled WGS sequence"/>
</dbReference>
<proteinExistence type="predicted"/>
<dbReference type="AlphaFoldDB" id="A0A9P6N0P1"/>
<evidence type="ECO:0000256" key="2">
    <source>
        <dbReference type="SAM" id="MobiDB-lite"/>
    </source>
</evidence>
<feature type="coiled-coil region" evidence="1">
    <location>
        <begin position="579"/>
        <end position="652"/>
    </location>
</feature>
<feature type="region of interest" description="Disordered" evidence="2">
    <location>
        <begin position="47"/>
        <end position="107"/>
    </location>
</feature>
<gene>
    <name evidence="3" type="ORF">BGZ80_003638</name>
</gene>
<evidence type="ECO:0000313" key="4">
    <source>
        <dbReference type="Proteomes" id="UP000703661"/>
    </source>
</evidence>
<comment type="caution">
    <text evidence="3">The sequence shown here is derived from an EMBL/GenBank/DDBJ whole genome shotgun (WGS) entry which is preliminary data.</text>
</comment>
<accession>A0A9P6N0P1</accession>
<feature type="region of interest" description="Disordered" evidence="2">
    <location>
        <begin position="1"/>
        <end position="32"/>
    </location>
</feature>
<evidence type="ECO:0000256" key="1">
    <source>
        <dbReference type="SAM" id="Coils"/>
    </source>
</evidence>
<reference evidence="3" key="1">
    <citation type="journal article" date="2020" name="Fungal Divers.">
        <title>Resolving the Mortierellaceae phylogeny through synthesis of multi-gene phylogenetics and phylogenomics.</title>
        <authorList>
            <person name="Vandepol N."/>
            <person name="Liber J."/>
            <person name="Desiro A."/>
            <person name="Na H."/>
            <person name="Kennedy M."/>
            <person name="Barry K."/>
            <person name="Grigoriev I.V."/>
            <person name="Miller A.N."/>
            <person name="O'Donnell K."/>
            <person name="Stajich J.E."/>
            <person name="Bonito G."/>
        </authorList>
    </citation>
    <scope>NUCLEOTIDE SEQUENCE</scope>
    <source>
        <strain evidence="3">NRRL 2769</strain>
    </source>
</reference>
<evidence type="ECO:0000313" key="3">
    <source>
        <dbReference type="EMBL" id="KAG0020756.1"/>
    </source>
</evidence>